<dbReference type="EMBL" id="DXGG01000031">
    <property type="protein sequence ID" value="HIW86815.1"/>
    <property type="molecule type" value="Genomic_DNA"/>
</dbReference>
<feature type="domain" description="GP-PDE" evidence="1">
    <location>
        <begin position="42"/>
        <end position="283"/>
    </location>
</feature>
<proteinExistence type="predicted"/>
<dbReference type="GO" id="GO:0008889">
    <property type="term" value="F:glycerophosphodiester phosphodiesterase activity"/>
    <property type="evidence" value="ECO:0007669"/>
    <property type="project" value="TreeGrafter"/>
</dbReference>
<dbReference type="PANTHER" id="PTHR46320:SF1">
    <property type="entry name" value="GLYCEROPHOSPHODIESTER PHOSPHODIESTERASE 1"/>
    <property type="match status" value="1"/>
</dbReference>
<reference evidence="2" key="1">
    <citation type="journal article" date="2021" name="PeerJ">
        <title>Extensive microbial diversity within the chicken gut microbiome revealed by metagenomics and culture.</title>
        <authorList>
            <person name="Gilroy R."/>
            <person name="Ravi A."/>
            <person name="Getino M."/>
            <person name="Pursley I."/>
            <person name="Horton D.L."/>
            <person name="Alikhan N.F."/>
            <person name="Baker D."/>
            <person name="Gharbi K."/>
            <person name="Hall N."/>
            <person name="Watson M."/>
            <person name="Adriaenssens E.M."/>
            <person name="Foster-Nyarko E."/>
            <person name="Jarju S."/>
            <person name="Secka A."/>
            <person name="Antonio M."/>
            <person name="Oren A."/>
            <person name="Chaudhuri R.R."/>
            <person name="La Ragione R."/>
            <person name="Hildebrand F."/>
            <person name="Pallen M.J."/>
        </authorList>
    </citation>
    <scope>NUCLEOTIDE SEQUENCE</scope>
    <source>
        <strain evidence="2">Gambia16-930</strain>
    </source>
</reference>
<accession>A0A9D1RG89</accession>
<protein>
    <recommendedName>
        <fullName evidence="1">GP-PDE domain-containing protein</fullName>
    </recommendedName>
</protein>
<evidence type="ECO:0000313" key="3">
    <source>
        <dbReference type="Proteomes" id="UP000824267"/>
    </source>
</evidence>
<sequence length="283" mass="33051">MKRVFKIAGKCLLVLLCCFIALVLGLTICSKSERTEALIGDRMLFAHRGQTFEAAENSIEAIRFAKEDGYEGVEIDVRVSKDGKVMLFHDDTMERMCGRKDGIEDFTSRELENVRLYFKGRKTESKIADLETVFRLFPDLVYYIDVKEPTRKNLDIICDLIRKYDMEQKAIVAHAMFIPNILHRIKNPDILCCNEGFNPNQEWKLKLFPENLQADFYSGFIEKTNRKQMCRLRKMGQEKRKIAYSVDEESFCLGAKEYGLHYMIVDLENPQPYLDKWQDADKH</sequence>
<dbReference type="AlphaFoldDB" id="A0A9D1RG89"/>
<dbReference type="Pfam" id="PF03009">
    <property type="entry name" value="GDPD"/>
    <property type="match status" value="1"/>
</dbReference>
<dbReference type="Proteomes" id="UP000824267">
    <property type="component" value="Unassembled WGS sequence"/>
</dbReference>
<dbReference type="InterPro" id="IPR030395">
    <property type="entry name" value="GP_PDE_dom"/>
</dbReference>
<name>A0A9D1RG89_9BACT</name>
<dbReference type="InterPro" id="IPR017946">
    <property type="entry name" value="PLC-like_Pdiesterase_TIM-brl"/>
</dbReference>
<dbReference type="GO" id="GO:0006644">
    <property type="term" value="P:phospholipid metabolic process"/>
    <property type="evidence" value="ECO:0007669"/>
    <property type="project" value="TreeGrafter"/>
</dbReference>
<organism evidence="2 3">
    <name type="scientific">Candidatus Onthomorpha intestinigallinarum</name>
    <dbReference type="NCBI Taxonomy" id="2840880"/>
    <lineage>
        <taxon>Bacteria</taxon>
        <taxon>Pseudomonadati</taxon>
        <taxon>Bacteroidota</taxon>
        <taxon>Bacteroidia</taxon>
        <taxon>Bacteroidales</taxon>
        <taxon>Candidatus Onthomorpha</taxon>
    </lineage>
</organism>
<gene>
    <name evidence="2" type="ORF">IAC47_00865</name>
</gene>
<dbReference type="PANTHER" id="PTHR46320">
    <property type="entry name" value="GLYCEROPHOSPHODIESTER PHOSPHODIESTERASE 1"/>
    <property type="match status" value="1"/>
</dbReference>
<dbReference type="PROSITE" id="PS51704">
    <property type="entry name" value="GP_PDE"/>
    <property type="match status" value="1"/>
</dbReference>
<evidence type="ECO:0000313" key="2">
    <source>
        <dbReference type="EMBL" id="HIW86815.1"/>
    </source>
</evidence>
<dbReference type="GO" id="GO:0005886">
    <property type="term" value="C:plasma membrane"/>
    <property type="evidence" value="ECO:0007669"/>
    <property type="project" value="TreeGrafter"/>
</dbReference>
<dbReference type="GO" id="GO:0070291">
    <property type="term" value="P:N-acylethanolamine metabolic process"/>
    <property type="evidence" value="ECO:0007669"/>
    <property type="project" value="TreeGrafter"/>
</dbReference>
<dbReference type="Gene3D" id="3.20.20.190">
    <property type="entry name" value="Phosphatidylinositol (PI) phosphodiesterase"/>
    <property type="match status" value="1"/>
</dbReference>
<evidence type="ECO:0000259" key="1">
    <source>
        <dbReference type="PROSITE" id="PS51704"/>
    </source>
</evidence>
<dbReference type="GO" id="GO:0006580">
    <property type="term" value="P:ethanolamine metabolic process"/>
    <property type="evidence" value="ECO:0007669"/>
    <property type="project" value="TreeGrafter"/>
</dbReference>
<comment type="caution">
    <text evidence="2">The sequence shown here is derived from an EMBL/GenBank/DDBJ whole genome shotgun (WGS) entry which is preliminary data.</text>
</comment>
<reference evidence="2" key="2">
    <citation type="submission" date="2021-04" db="EMBL/GenBank/DDBJ databases">
        <authorList>
            <person name="Gilroy R."/>
        </authorList>
    </citation>
    <scope>NUCLEOTIDE SEQUENCE</scope>
    <source>
        <strain evidence="2">Gambia16-930</strain>
    </source>
</reference>
<dbReference type="SUPFAM" id="SSF51695">
    <property type="entry name" value="PLC-like phosphodiesterases"/>
    <property type="match status" value="1"/>
</dbReference>